<keyword evidence="2" id="KW-0378">Hydrolase</keyword>
<reference evidence="2 3" key="1">
    <citation type="submission" date="2021-01" db="EMBL/GenBank/DDBJ databases">
        <title>Actinoplanes sp. nov. LDG1-06 isolated from lichen.</title>
        <authorList>
            <person name="Saeng-In P."/>
            <person name="Phongsopitanun W."/>
            <person name="Kanchanasin P."/>
            <person name="Yuki M."/>
            <person name="Kudo T."/>
            <person name="Ohkuma M."/>
            <person name="Tanasupawat S."/>
        </authorList>
    </citation>
    <scope>NUCLEOTIDE SEQUENCE [LARGE SCALE GENOMIC DNA]</scope>
    <source>
        <strain evidence="2 3">LDG1-06</strain>
    </source>
</reference>
<keyword evidence="3" id="KW-1185">Reference proteome</keyword>
<proteinExistence type="predicted"/>
<dbReference type="PANTHER" id="PTHR43211">
    <property type="entry name" value="FUMARYLACETOACETATE HYDROLASE"/>
    <property type="match status" value="1"/>
</dbReference>
<dbReference type="EMBL" id="JAENHP010000020">
    <property type="protein sequence ID" value="MBM2621645.1"/>
    <property type="molecule type" value="Genomic_DNA"/>
</dbReference>
<dbReference type="SUPFAM" id="SSF56529">
    <property type="entry name" value="FAH"/>
    <property type="match status" value="1"/>
</dbReference>
<evidence type="ECO:0000313" key="3">
    <source>
        <dbReference type="Proteomes" id="UP000632138"/>
    </source>
</evidence>
<dbReference type="Proteomes" id="UP000632138">
    <property type="component" value="Unassembled WGS sequence"/>
</dbReference>
<dbReference type="Pfam" id="PF01557">
    <property type="entry name" value="FAA_hydrolase"/>
    <property type="match status" value="1"/>
</dbReference>
<evidence type="ECO:0000259" key="1">
    <source>
        <dbReference type="Pfam" id="PF01557"/>
    </source>
</evidence>
<name>A0ABS2AP93_9ACTN</name>
<dbReference type="Gene3D" id="3.90.850.10">
    <property type="entry name" value="Fumarylacetoacetase-like, C-terminal domain"/>
    <property type="match status" value="1"/>
</dbReference>
<protein>
    <submittedName>
        <fullName evidence="2">Fumarylacetoacetate hydrolase family protein</fullName>
    </submittedName>
</protein>
<organism evidence="2 3">
    <name type="scientific">Paractinoplanes ovalisporus</name>
    <dbReference type="NCBI Taxonomy" id="2810368"/>
    <lineage>
        <taxon>Bacteria</taxon>
        <taxon>Bacillati</taxon>
        <taxon>Actinomycetota</taxon>
        <taxon>Actinomycetes</taxon>
        <taxon>Micromonosporales</taxon>
        <taxon>Micromonosporaceae</taxon>
        <taxon>Paractinoplanes</taxon>
    </lineage>
</organism>
<comment type="caution">
    <text evidence="2">The sequence shown here is derived from an EMBL/GenBank/DDBJ whole genome shotgun (WGS) entry which is preliminary data.</text>
</comment>
<evidence type="ECO:0000313" key="2">
    <source>
        <dbReference type="EMBL" id="MBM2621645.1"/>
    </source>
</evidence>
<gene>
    <name evidence="2" type="ORF">JIG36_39690</name>
</gene>
<dbReference type="InterPro" id="IPR036663">
    <property type="entry name" value="Fumarylacetoacetase_C_sf"/>
</dbReference>
<dbReference type="PANTHER" id="PTHR43211:SF1">
    <property type="entry name" value="BLL6422 PROTEIN"/>
    <property type="match status" value="1"/>
</dbReference>
<dbReference type="InterPro" id="IPR011234">
    <property type="entry name" value="Fumarylacetoacetase-like_C"/>
</dbReference>
<accession>A0ABS2AP93</accession>
<sequence length="345" mass="36898">MVHDPAGRRRTGLVVGDRSQWWIHEFSEGTDLIGLLAADAATREEAADAAARADGLSPSDVVLLPPVYPVAMRDFLTFEAHVEGVGKGMQGAAGVPAEWYAAPSFLFMAPHAVTGPYEDVAMPPDTERLDFELELAAVICRDVRNVTPAEAGAAIGGYLVMNDWSARDVQGREMKLGLGPSKGKDFATTIGPWIVTADELDDCRDADGFLDLDMSVRVNGVRVGGDRSAGMGWSFEHLVSYASRASWVKAGEVLASGTCGSGALAEAWGRSGRLAPPPLRIGDVVEMSIERLGTIRNRIVASGETVPPIVPARRRVPEEVQSMAGPEGNLIELLDRRAARTRRAP</sequence>
<feature type="domain" description="Fumarylacetoacetase-like C-terminal" evidence="1">
    <location>
        <begin position="74"/>
        <end position="300"/>
    </location>
</feature>
<dbReference type="GO" id="GO:0016787">
    <property type="term" value="F:hydrolase activity"/>
    <property type="evidence" value="ECO:0007669"/>
    <property type="project" value="UniProtKB-KW"/>
</dbReference>